<sequence length="237" mass="24918">MSLAVIFGLGFAGYRAMNHTVSQASNIYSTKKQSGSASSASASMSSEASGATASEQAVEQSNNSKAGTRHSDEQVKALTGNVKQSKTAQADTARSGTSNKIKAVRSKSNRSTDTAKQTATCSLVVRGPIKSGNHVLLSKSAITIHSGDTVGKVLIRVAKASHVAVSYQGNGTTLYVRGIAGLFEFDKGSGSGWLYAVNGKFPGYSSGKYRVKKGDKIQWLYTANLGKDRDAPRVSQR</sequence>
<evidence type="ECO:0000313" key="4">
    <source>
        <dbReference type="Proteomes" id="UP000051160"/>
    </source>
</evidence>
<feature type="domain" description="Transcobalamin-like C-terminal" evidence="2">
    <location>
        <begin position="147"/>
        <end position="222"/>
    </location>
</feature>
<accession>A0A0R1LS30</accession>
<dbReference type="InterPro" id="IPR027954">
    <property type="entry name" value="Transcobalamin-like_C"/>
</dbReference>
<evidence type="ECO:0000256" key="1">
    <source>
        <dbReference type="SAM" id="MobiDB-lite"/>
    </source>
</evidence>
<dbReference type="AlphaFoldDB" id="A0A0R1LS30"/>
<reference evidence="3 4" key="1">
    <citation type="journal article" date="2015" name="Genome Announc.">
        <title>Expanding the biotechnology potential of lactobacilli through comparative genomics of 213 strains and associated genera.</title>
        <authorList>
            <person name="Sun Z."/>
            <person name="Harris H.M."/>
            <person name="McCann A."/>
            <person name="Guo C."/>
            <person name="Argimon S."/>
            <person name="Zhang W."/>
            <person name="Yang X."/>
            <person name="Jeffery I.B."/>
            <person name="Cooney J.C."/>
            <person name="Kagawa T.F."/>
            <person name="Liu W."/>
            <person name="Song Y."/>
            <person name="Salvetti E."/>
            <person name="Wrobel A."/>
            <person name="Rasinkangas P."/>
            <person name="Parkhill J."/>
            <person name="Rea M.C."/>
            <person name="O'Sullivan O."/>
            <person name="Ritari J."/>
            <person name="Douillard F.P."/>
            <person name="Paul Ross R."/>
            <person name="Yang R."/>
            <person name="Briner A.E."/>
            <person name="Felis G.E."/>
            <person name="de Vos W.M."/>
            <person name="Barrangou R."/>
            <person name="Klaenhammer T.R."/>
            <person name="Caufield P.W."/>
            <person name="Cui Y."/>
            <person name="Zhang H."/>
            <person name="O'Toole P.W."/>
        </authorList>
    </citation>
    <scope>NUCLEOTIDE SEQUENCE [LARGE SCALE GENOMIC DNA]</scope>
    <source>
        <strain evidence="3 4">DSM 19909</strain>
    </source>
</reference>
<feature type="region of interest" description="Disordered" evidence="1">
    <location>
        <begin position="34"/>
        <end position="117"/>
    </location>
</feature>
<name>A0A0R1LS30_9LACO</name>
<protein>
    <recommendedName>
        <fullName evidence="2">Transcobalamin-like C-terminal domain-containing protein</fullName>
    </recommendedName>
</protein>
<dbReference type="STRING" id="1423776.FD04_GL000319"/>
<keyword evidence="4" id="KW-1185">Reference proteome</keyword>
<feature type="compositionally biased region" description="Polar residues" evidence="1">
    <location>
        <begin position="81"/>
        <end position="100"/>
    </location>
</feature>
<evidence type="ECO:0000259" key="2">
    <source>
        <dbReference type="Pfam" id="PF14478"/>
    </source>
</evidence>
<dbReference type="PATRIC" id="fig|1423776.4.peg.320"/>
<gene>
    <name evidence="3" type="ORF">FD04_GL000319</name>
</gene>
<dbReference type="Gene3D" id="2.170.130.30">
    <property type="match status" value="1"/>
</dbReference>
<organism evidence="3 4">
    <name type="scientific">Secundilactobacillus odoratitofui DSM 19909 = JCM 15043</name>
    <dbReference type="NCBI Taxonomy" id="1423776"/>
    <lineage>
        <taxon>Bacteria</taxon>
        <taxon>Bacillati</taxon>
        <taxon>Bacillota</taxon>
        <taxon>Bacilli</taxon>
        <taxon>Lactobacillales</taxon>
        <taxon>Lactobacillaceae</taxon>
        <taxon>Secundilactobacillus</taxon>
    </lineage>
</organism>
<comment type="caution">
    <text evidence="3">The sequence shown here is derived from an EMBL/GenBank/DDBJ whole genome shotgun (WGS) entry which is preliminary data.</text>
</comment>
<evidence type="ECO:0000313" key="3">
    <source>
        <dbReference type="EMBL" id="KRK98587.1"/>
    </source>
</evidence>
<dbReference type="Pfam" id="PF14478">
    <property type="entry name" value="DUF4430"/>
    <property type="match status" value="1"/>
</dbReference>
<proteinExistence type="predicted"/>
<feature type="compositionally biased region" description="Low complexity" evidence="1">
    <location>
        <begin position="34"/>
        <end position="57"/>
    </location>
</feature>
<dbReference type="EMBL" id="AZEE01000027">
    <property type="protein sequence ID" value="KRK98587.1"/>
    <property type="molecule type" value="Genomic_DNA"/>
</dbReference>
<dbReference type="Proteomes" id="UP000051160">
    <property type="component" value="Unassembled WGS sequence"/>
</dbReference>